<feature type="transmembrane region" description="Helical" evidence="1">
    <location>
        <begin position="192"/>
        <end position="209"/>
    </location>
</feature>
<feature type="transmembrane region" description="Helical" evidence="1">
    <location>
        <begin position="216"/>
        <end position="235"/>
    </location>
</feature>
<proteinExistence type="predicted"/>
<keyword evidence="3" id="KW-1185">Reference proteome</keyword>
<keyword evidence="1" id="KW-0472">Membrane</keyword>
<dbReference type="AlphaFoldDB" id="A0A7G9G1Z6"/>
<evidence type="ECO:0000313" key="3">
    <source>
        <dbReference type="Proteomes" id="UP000515823"/>
    </source>
</evidence>
<feature type="transmembrane region" description="Helical" evidence="1">
    <location>
        <begin position="166"/>
        <end position="186"/>
    </location>
</feature>
<evidence type="ECO:0000256" key="1">
    <source>
        <dbReference type="SAM" id="Phobius"/>
    </source>
</evidence>
<gene>
    <name evidence="2" type="ORF">H9Q78_10245</name>
</gene>
<feature type="transmembrane region" description="Helical" evidence="1">
    <location>
        <begin position="280"/>
        <end position="298"/>
    </location>
</feature>
<protein>
    <submittedName>
        <fullName evidence="2">Uncharacterized protein</fullName>
    </submittedName>
</protein>
<dbReference type="KEGG" id="qdo:H9Q78_10245"/>
<organism evidence="2 3">
    <name type="scientific">Qiania dongpingensis</name>
    <dbReference type="NCBI Taxonomy" id="2763669"/>
    <lineage>
        <taxon>Bacteria</taxon>
        <taxon>Bacillati</taxon>
        <taxon>Bacillota</taxon>
        <taxon>Clostridia</taxon>
        <taxon>Lachnospirales</taxon>
        <taxon>Lachnospiraceae</taxon>
        <taxon>Qiania</taxon>
    </lineage>
</organism>
<evidence type="ECO:0000313" key="2">
    <source>
        <dbReference type="EMBL" id="QNM04828.1"/>
    </source>
</evidence>
<dbReference type="RefSeq" id="WP_249301525.1">
    <property type="nucleotide sequence ID" value="NZ_CP060634.1"/>
</dbReference>
<sequence>MKQSFVEQIKGNDPMIEKPKNVIQGTVSGYPVNAMFGVNGGAFWRIVVDAKQGQNPPGYPMDSFLAEMRSGVKKVTRASYDGKRIEILMRSSGKAGLQIRDILDHIAVYLTQNGYVPCCGCCGEEAPATLSSINGYMDFMCDNCYNGLCNNLEINKQQMKERKGNIVTGIVGALLGALLGGVLWVIIYQLGYIAGIAGLVAAVCALKGYEKFGGKINVAGIVISLAIVAVVIYFAQNVGLALEIYREFKEYDITFFDAYRSIPDFMTYPEISGMFYKDLIVGYGLTAIASFATVRNMFQNSTGNYKTGRY</sequence>
<dbReference type="Proteomes" id="UP000515823">
    <property type="component" value="Chromosome"/>
</dbReference>
<dbReference type="EMBL" id="CP060634">
    <property type="protein sequence ID" value="QNM04828.1"/>
    <property type="molecule type" value="Genomic_DNA"/>
</dbReference>
<keyword evidence="1" id="KW-0812">Transmembrane</keyword>
<keyword evidence="1" id="KW-1133">Transmembrane helix</keyword>
<reference evidence="2 3" key="1">
    <citation type="submission" date="2020-08" db="EMBL/GenBank/DDBJ databases">
        <authorList>
            <person name="Liu C."/>
            <person name="Sun Q."/>
        </authorList>
    </citation>
    <scope>NUCLEOTIDE SEQUENCE [LARGE SCALE GENOMIC DNA]</scope>
    <source>
        <strain evidence="2 3">NSJ-38</strain>
    </source>
</reference>
<accession>A0A7G9G1Z6</accession>
<name>A0A7G9G1Z6_9FIRM</name>